<proteinExistence type="predicted"/>
<evidence type="ECO:0000256" key="1">
    <source>
        <dbReference type="SAM" id="MobiDB-lite"/>
    </source>
</evidence>
<comment type="caution">
    <text evidence="2">The sequence shown here is derived from an EMBL/GenBank/DDBJ whole genome shotgun (WGS) entry which is preliminary data.</text>
</comment>
<dbReference type="Proteomes" id="UP000434957">
    <property type="component" value="Unassembled WGS sequence"/>
</dbReference>
<dbReference type="EMBL" id="QXFT01002047">
    <property type="protein sequence ID" value="KAE9304947.1"/>
    <property type="molecule type" value="Genomic_DNA"/>
</dbReference>
<protein>
    <submittedName>
        <fullName evidence="2">Uncharacterized protein</fullName>
    </submittedName>
</protein>
<feature type="compositionally biased region" description="Pro residues" evidence="1">
    <location>
        <begin position="9"/>
        <end position="30"/>
    </location>
</feature>
<dbReference type="AlphaFoldDB" id="A0A6A4DG42"/>
<organism evidence="2 3">
    <name type="scientific">Phytophthora rubi</name>
    <dbReference type="NCBI Taxonomy" id="129364"/>
    <lineage>
        <taxon>Eukaryota</taxon>
        <taxon>Sar</taxon>
        <taxon>Stramenopiles</taxon>
        <taxon>Oomycota</taxon>
        <taxon>Peronosporomycetes</taxon>
        <taxon>Peronosporales</taxon>
        <taxon>Peronosporaceae</taxon>
        <taxon>Phytophthora</taxon>
    </lineage>
</organism>
<accession>A0A6A4DG42</accession>
<feature type="compositionally biased region" description="Basic and acidic residues" evidence="1">
    <location>
        <begin position="140"/>
        <end position="152"/>
    </location>
</feature>
<feature type="compositionally biased region" description="Low complexity" evidence="1">
    <location>
        <begin position="49"/>
        <end position="58"/>
    </location>
</feature>
<reference evidence="2 3" key="1">
    <citation type="submission" date="2018-08" db="EMBL/GenBank/DDBJ databases">
        <title>Genomic investigation of the strawberry pathogen Phytophthora fragariae indicates pathogenicity is determined by transcriptional variation in three key races.</title>
        <authorList>
            <person name="Adams T.M."/>
            <person name="Armitage A.D."/>
            <person name="Sobczyk M.K."/>
            <person name="Bates H.J."/>
            <person name="Dunwell J.M."/>
            <person name="Nellist C.F."/>
            <person name="Harrison R.J."/>
        </authorList>
    </citation>
    <scope>NUCLEOTIDE SEQUENCE [LARGE SCALE GENOMIC DNA]</scope>
    <source>
        <strain evidence="2 3">SCRP333</strain>
    </source>
</reference>
<feature type="region of interest" description="Disordered" evidence="1">
    <location>
        <begin position="1"/>
        <end position="69"/>
    </location>
</feature>
<name>A0A6A4DG42_9STRA</name>
<sequence>MREPAETPSEPPQFQPLLPPQFQPLLPPQFRPLLPSPQFQPLLPPQFQPSPLELVRPPFFEPPPDDAAQQHAEEAAIASLIDEVYTHPKQRRMHYSIKQKRHALLATEGLSQREAARAQKIPRGHYPGGEKRRRTFLHSMEARRRFLERQDVPKASPFPRTSLRS</sequence>
<evidence type="ECO:0000313" key="3">
    <source>
        <dbReference type="Proteomes" id="UP000434957"/>
    </source>
</evidence>
<feature type="compositionally biased region" description="Low complexity" evidence="1">
    <location>
        <begin position="31"/>
        <end position="41"/>
    </location>
</feature>
<gene>
    <name evidence="2" type="ORF">PR003_g21625</name>
</gene>
<evidence type="ECO:0000313" key="2">
    <source>
        <dbReference type="EMBL" id="KAE9304947.1"/>
    </source>
</evidence>
<keyword evidence="3" id="KW-1185">Reference proteome</keyword>
<feature type="region of interest" description="Disordered" evidence="1">
    <location>
        <begin position="114"/>
        <end position="165"/>
    </location>
</feature>